<dbReference type="EMBL" id="JASAOG010000014">
    <property type="protein sequence ID" value="KAK0065398.1"/>
    <property type="molecule type" value="Genomic_DNA"/>
</dbReference>
<protein>
    <submittedName>
        <fullName evidence="1">Uncharacterized protein</fullName>
    </submittedName>
</protein>
<name>A0AAD8C322_BIOPF</name>
<evidence type="ECO:0000313" key="1">
    <source>
        <dbReference type="EMBL" id="KAK0065398.1"/>
    </source>
</evidence>
<accession>A0AAD8C322</accession>
<comment type="caution">
    <text evidence="1">The sequence shown here is derived from an EMBL/GenBank/DDBJ whole genome shotgun (WGS) entry which is preliminary data.</text>
</comment>
<dbReference type="Proteomes" id="UP001233172">
    <property type="component" value="Unassembled WGS sequence"/>
</dbReference>
<sequence>MSLNFSKISRHETTPLLQDVIMENGTLAQDVIPRNVTTVQKLPLKNVTTEPRFSSEKCHHCSKMPYCKMSPLQQNINTGKCHHF</sequence>
<organism evidence="1 2">
    <name type="scientific">Biomphalaria pfeifferi</name>
    <name type="common">Bloodfluke planorb</name>
    <name type="synonym">Freshwater snail</name>
    <dbReference type="NCBI Taxonomy" id="112525"/>
    <lineage>
        <taxon>Eukaryota</taxon>
        <taxon>Metazoa</taxon>
        <taxon>Spiralia</taxon>
        <taxon>Lophotrochozoa</taxon>
        <taxon>Mollusca</taxon>
        <taxon>Gastropoda</taxon>
        <taxon>Heterobranchia</taxon>
        <taxon>Euthyneura</taxon>
        <taxon>Panpulmonata</taxon>
        <taxon>Hygrophila</taxon>
        <taxon>Lymnaeoidea</taxon>
        <taxon>Planorbidae</taxon>
        <taxon>Biomphalaria</taxon>
    </lineage>
</organism>
<reference evidence="1" key="1">
    <citation type="journal article" date="2023" name="PLoS Negl. Trop. Dis.">
        <title>A genome sequence for Biomphalaria pfeifferi, the major vector snail for the human-infecting parasite Schistosoma mansoni.</title>
        <authorList>
            <person name="Bu L."/>
            <person name="Lu L."/>
            <person name="Laidemitt M.R."/>
            <person name="Zhang S.M."/>
            <person name="Mutuku M."/>
            <person name="Mkoji G."/>
            <person name="Steinauer M."/>
            <person name="Loker E.S."/>
        </authorList>
    </citation>
    <scope>NUCLEOTIDE SEQUENCE</scope>
    <source>
        <strain evidence="1">KasaAsao</strain>
    </source>
</reference>
<gene>
    <name evidence="1" type="ORF">Bpfe_005424</name>
</gene>
<evidence type="ECO:0000313" key="2">
    <source>
        <dbReference type="Proteomes" id="UP001233172"/>
    </source>
</evidence>
<keyword evidence="2" id="KW-1185">Reference proteome</keyword>
<reference evidence="1" key="2">
    <citation type="submission" date="2023-04" db="EMBL/GenBank/DDBJ databases">
        <authorList>
            <person name="Bu L."/>
            <person name="Lu L."/>
            <person name="Laidemitt M.R."/>
            <person name="Zhang S.M."/>
            <person name="Mutuku M."/>
            <person name="Mkoji G."/>
            <person name="Steinauer M."/>
            <person name="Loker E.S."/>
        </authorList>
    </citation>
    <scope>NUCLEOTIDE SEQUENCE</scope>
    <source>
        <strain evidence="1">KasaAsao</strain>
        <tissue evidence="1">Whole Snail</tissue>
    </source>
</reference>
<proteinExistence type="predicted"/>
<dbReference type="AlphaFoldDB" id="A0AAD8C322"/>